<proteinExistence type="predicted"/>
<protein>
    <submittedName>
        <fullName evidence="2">Retrovirus-related Pol polyprotein from transposon TNT 1-94</fullName>
    </submittedName>
</protein>
<dbReference type="EMBL" id="JBFOLK010000006">
    <property type="protein sequence ID" value="KAL2504458.1"/>
    <property type="molecule type" value="Genomic_DNA"/>
</dbReference>
<evidence type="ECO:0000313" key="3">
    <source>
        <dbReference type="Proteomes" id="UP001604336"/>
    </source>
</evidence>
<gene>
    <name evidence="2" type="ORF">Adt_20079</name>
</gene>
<keyword evidence="3" id="KW-1185">Reference proteome</keyword>
<feature type="compositionally biased region" description="Polar residues" evidence="1">
    <location>
        <begin position="237"/>
        <end position="251"/>
    </location>
</feature>
<dbReference type="AlphaFoldDB" id="A0ABD1SVQ4"/>
<dbReference type="Pfam" id="PF14223">
    <property type="entry name" value="Retrotran_gag_2"/>
    <property type="match status" value="1"/>
</dbReference>
<feature type="region of interest" description="Disordered" evidence="1">
    <location>
        <begin position="229"/>
        <end position="257"/>
    </location>
</feature>
<sequence>MIVRRNCSSLENKTLERVRYCRGEKIQYLCKESYPSTAHASFNLIGSFKVAVAHINTTLLSFSWTFRNRRTRIDPPVIQEGKNNRASLIAFDAWKHSDFLCKNYILNGLDNTLYNVYCSKQSAKDLWESLERKYKIEDAGTKKFIVKKFLDYKMVDSKMVISHVQELQIILHDIHAENMSLSESFQVATIIEKLPPMWRDFKNYLKHKRKEMNIEELVVRLKIEEDNRSSDRRVGNSIPQSKANVVESNNNKGKKREHYVALQRRMQRSSRATATIVKRLDIAPLIVANQRSKPKRT</sequence>
<comment type="caution">
    <text evidence="2">The sequence shown here is derived from an EMBL/GenBank/DDBJ whole genome shotgun (WGS) entry which is preliminary data.</text>
</comment>
<dbReference type="PANTHER" id="PTHR47592:SF27">
    <property type="entry name" value="OS08G0421700 PROTEIN"/>
    <property type="match status" value="1"/>
</dbReference>
<evidence type="ECO:0000313" key="2">
    <source>
        <dbReference type="EMBL" id="KAL2504458.1"/>
    </source>
</evidence>
<dbReference type="PANTHER" id="PTHR47592">
    <property type="entry name" value="PBF68 PROTEIN"/>
    <property type="match status" value="1"/>
</dbReference>
<evidence type="ECO:0000256" key="1">
    <source>
        <dbReference type="SAM" id="MobiDB-lite"/>
    </source>
</evidence>
<dbReference type="Proteomes" id="UP001604336">
    <property type="component" value="Unassembled WGS sequence"/>
</dbReference>
<reference evidence="3" key="1">
    <citation type="submission" date="2024-07" db="EMBL/GenBank/DDBJ databases">
        <title>Two chromosome-level genome assemblies of Korean endemic species Abeliophyllum distichum and Forsythia ovata (Oleaceae).</title>
        <authorList>
            <person name="Jang H."/>
        </authorList>
    </citation>
    <scope>NUCLEOTIDE SEQUENCE [LARGE SCALE GENOMIC DNA]</scope>
</reference>
<accession>A0ABD1SVQ4</accession>
<name>A0ABD1SVQ4_9LAMI</name>
<organism evidence="2 3">
    <name type="scientific">Abeliophyllum distichum</name>
    <dbReference type="NCBI Taxonomy" id="126358"/>
    <lineage>
        <taxon>Eukaryota</taxon>
        <taxon>Viridiplantae</taxon>
        <taxon>Streptophyta</taxon>
        <taxon>Embryophyta</taxon>
        <taxon>Tracheophyta</taxon>
        <taxon>Spermatophyta</taxon>
        <taxon>Magnoliopsida</taxon>
        <taxon>eudicotyledons</taxon>
        <taxon>Gunneridae</taxon>
        <taxon>Pentapetalae</taxon>
        <taxon>asterids</taxon>
        <taxon>lamiids</taxon>
        <taxon>Lamiales</taxon>
        <taxon>Oleaceae</taxon>
        <taxon>Forsythieae</taxon>
        <taxon>Abeliophyllum</taxon>
    </lineage>
</organism>